<name>A0A5K1JW22_9APHY</name>
<evidence type="ECO:0000313" key="1">
    <source>
        <dbReference type="EMBL" id="VWO95833.1"/>
    </source>
</evidence>
<proteinExistence type="predicted"/>
<reference evidence="1" key="1">
    <citation type="submission" date="2019-10" db="EMBL/GenBank/DDBJ databases">
        <authorList>
            <person name="Nor Muhammad N."/>
        </authorList>
    </citation>
    <scope>NUCLEOTIDE SEQUENCE</scope>
</reference>
<dbReference type="EMBL" id="LR725144">
    <property type="protein sequence ID" value="VWO95833.1"/>
    <property type="molecule type" value="Genomic_DNA"/>
</dbReference>
<organism evidence="1">
    <name type="scientific">Ganoderma boninense</name>
    <dbReference type="NCBI Taxonomy" id="34458"/>
    <lineage>
        <taxon>Eukaryota</taxon>
        <taxon>Fungi</taxon>
        <taxon>Dikarya</taxon>
        <taxon>Basidiomycota</taxon>
        <taxon>Agaricomycotina</taxon>
        <taxon>Agaricomycetes</taxon>
        <taxon>Polyporales</taxon>
        <taxon>Polyporaceae</taxon>
        <taxon>Ganoderma</taxon>
    </lineage>
</organism>
<gene>
    <name evidence="1" type="primary">I1RL02</name>
</gene>
<dbReference type="AlphaFoldDB" id="A0A5K1JW22"/>
<sequence>MSHVLQRCNTTTLTRCAASCQSFQYLVAAELRRRYFTTLRWFFSNRAEDFDHLLTTHRGIISGSTALAFLAWTDSWDPGDMDIYVPEGSYTEFVAALELSQLASLDHAFHLQPRSAYTGIKCVRRYVAPTGKHLDVIQSSTANAMNPLLYFWTSVVCNILSPHGAICGFPSYTLNDRALVEDIPSSDKLTLARGKYEARGYEFTRVDSWGPSSDVDSNGNPVFSDHPIMVLDFRTVYRTGPLALPVTRTGHLWVLQQDACNATSPM</sequence>
<accession>A0A5K1JW22</accession>
<protein>
    <submittedName>
        <fullName evidence="1">N/A</fullName>
    </submittedName>
</protein>